<reference evidence="3 5" key="2">
    <citation type="submission" date="2019-04" db="EMBL/GenBank/DDBJ databases">
        <title>Comparative genomics of Aeromonas veronii strains pathogenic to fish.</title>
        <authorList>
            <person name="Cascarano M.C."/>
            <person name="Smyrli M."/>
            <person name="Katharios P."/>
        </authorList>
    </citation>
    <scope>NUCLEOTIDE SEQUENCE [LARGE SCALE GENOMIC DNA]</scope>
    <source>
        <strain evidence="3 5">XU1</strain>
    </source>
</reference>
<sequence length="73" mass="7200">MPDSLLPQAKSAFKSRTVIGGVIAVGAGIAGLFGVPVDAGTQASLASTLVDLASAVGGLLAIWGRIKATHTVK</sequence>
<evidence type="ECO:0000256" key="1">
    <source>
        <dbReference type="SAM" id="Phobius"/>
    </source>
</evidence>
<organism evidence="3 5">
    <name type="scientific">Aeromonas veronii</name>
    <dbReference type="NCBI Taxonomy" id="654"/>
    <lineage>
        <taxon>Bacteria</taxon>
        <taxon>Pseudomonadati</taxon>
        <taxon>Pseudomonadota</taxon>
        <taxon>Gammaproteobacteria</taxon>
        <taxon>Aeromonadales</taxon>
        <taxon>Aeromonadaceae</taxon>
        <taxon>Aeromonas</taxon>
    </lineage>
</organism>
<evidence type="ECO:0000313" key="3">
    <source>
        <dbReference type="EMBL" id="THJ46089.1"/>
    </source>
</evidence>
<evidence type="ECO:0000313" key="2">
    <source>
        <dbReference type="EMBL" id="AYV36669.1"/>
    </source>
</evidence>
<evidence type="ECO:0008006" key="6">
    <source>
        <dbReference type="Google" id="ProtNLM"/>
    </source>
</evidence>
<dbReference type="EMBL" id="SSUX01000004">
    <property type="protein sequence ID" value="THJ46089.1"/>
    <property type="molecule type" value="Genomic_DNA"/>
</dbReference>
<reference evidence="2 4" key="1">
    <citation type="submission" date="2018-11" db="EMBL/GenBank/DDBJ databases">
        <title>Complete genome sequence of multidrug-resistant Aeromonas veronii strain MS-18-37.</title>
        <authorList>
            <person name="Abdelhamed H."/>
            <person name="Lawrence M."/>
            <person name="Waldbieser G."/>
        </authorList>
    </citation>
    <scope>NUCLEOTIDE SEQUENCE [LARGE SCALE GENOMIC DNA]</scope>
    <source>
        <strain evidence="2 4">MS-18-37</strain>
    </source>
</reference>
<dbReference type="EMBL" id="CP033604">
    <property type="protein sequence ID" value="AYV36669.1"/>
    <property type="molecule type" value="Genomic_DNA"/>
</dbReference>
<evidence type="ECO:0000313" key="5">
    <source>
        <dbReference type="Proteomes" id="UP000309618"/>
    </source>
</evidence>
<feature type="transmembrane region" description="Helical" evidence="1">
    <location>
        <begin position="18"/>
        <end position="37"/>
    </location>
</feature>
<proteinExistence type="predicted"/>
<feature type="transmembrane region" description="Helical" evidence="1">
    <location>
        <begin position="43"/>
        <end position="63"/>
    </location>
</feature>
<dbReference type="Proteomes" id="UP000267614">
    <property type="component" value="Chromosome"/>
</dbReference>
<keyword evidence="1" id="KW-0812">Transmembrane</keyword>
<dbReference type="AlphaFoldDB" id="A0A1N6ZUD6"/>
<accession>A0A1N6ZUD6</accession>
<evidence type="ECO:0000313" key="4">
    <source>
        <dbReference type="Proteomes" id="UP000267614"/>
    </source>
</evidence>
<dbReference type="Proteomes" id="UP000309618">
    <property type="component" value="Unassembled WGS sequence"/>
</dbReference>
<name>A0A1N6ZUD6_AERVE</name>
<keyword evidence="1" id="KW-0472">Membrane</keyword>
<dbReference type="RefSeq" id="WP_058059549.1">
    <property type="nucleotide sequence ID" value="NZ_CAWOGJ010000015.1"/>
</dbReference>
<protein>
    <recommendedName>
        <fullName evidence="6">Holin</fullName>
    </recommendedName>
</protein>
<gene>
    <name evidence="3" type="ORF">E8Q35_07300</name>
    <name evidence="2" type="ORF">EFI48_07495</name>
</gene>
<keyword evidence="1" id="KW-1133">Transmembrane helix</keyword>